<evidence type="ECO:0000313" key="10">
    <source>
        <dbReference type="Proteomes" id="UP000694866"/>
    </source>
</evidence>
<dbReference type="GO" id="GO:0016705">
    <property type="term" value="F:oxidoreductase activity, acting on paired donors, with incorporation or reduction of molecular oxygen"/>
    <property type="evidence" value="ECO:0007669"/>
    <property type="project" value="InterPro"/>
</dbReference>
<name>A0A9R1SZ05_9HYME</name>
<dbReference type="PRINTS" id="PR00385">
    <property type="entry name" value="P450"/>
</dbReference>
<keyword evidence="3 8" id="KW-0349">Heme</keyword>
<keyword evidence="6 8" id="KW-0408">Iron</keyword>
<evidence type="ECO:0000256" key="6">
    <source>
        <dbReference type="ARBA" id="ARBA00023004"/>
    </source>
</evidence>
<dbReference type="InterPro" id="IPR050479">
    <property type="entry name" value="CYP11_CYP27_families"/>
</dbReference>
<gene>
    <name evidence="11" type="primary">LOC105264494</name>
</gene>
<dbReference type="Pfam" id="PF00067">
    <property type="entry name" value="p450"/>
    <property type="match status" value="1"/>
</dbReference>
<dbReference type="PRINTS" id="PR00463">
    <property type="entry name" value="EP450I"/>
</dbReference>
<dbReference type="GeneID" id="105264494"/>
<dbReference type="FunFam" id="1.10.630.10:FF:000006">
    <property type="entry name" value="Cytochrome P450 302a1, mitochondrial"/>
    <property type="match status" value="1"/>
</dbReference>
<organism evidence="10 11">
    <name type="scientific">Fopius arisanus</name>
    <dbReference type="NCBI Taxonomy" id="64838"/>
    <lineage>
        <taxon>Eukaryota</taxon>
        <taxon>Metazoa</taxon>
        <taxon>Ecdysozoa</taxon>
        <taxon>Arthropoda</taxon>
        <taxon>Hexapoda</taxon>
        <taxon>Insecta</taxon>
        <taxon>Pterygota</taxon>
        <taxon>Neoptera</taxon>
        <taxon>Endopterygota</taxon>
        <taxon>Hymenoptera</taxon>
        <taxon>Apocrita</taxon>
        <taxon>Ichneumonoidea</taxon>
        <taxon>Braconidae</taxon>
        <taxon>Opiinae</taxon>
        <taxon>Fopius</taxon>
    </lineage>
</organism>
<dbReference type="InterPro" id="IPR002401">
    <property type="entry name" value="Cyt_P450_E_grp-I"/>
</dbReference>
<dbReference type="AlphaFoldDB" id="A0A9R1SZ05"/>
<dbReference type="GO" id="GO:0020037">
    <property type="term" value="F:heme binding"/>
    <property type="evidence" value="ECO:0007669"/>
    <property type="project" value="InterPro"/>
</dbReference>
<dbReference type="InterPro" id="IPR001128">
    <property type="entry name" value="Cyt_P450"/>
</dbReference>
<keyword evidence="5 9" id="KW-0560">Oxidoreductase</keyword>
<evidence type="ECO:0000256" key="4">
    <source>
        <dbReference type="ARBA" id="ARBA00022723"/>
    </source>
</evidence>
<evidence type="ECO:0000313" key="11">
    <source>
        <dbReference type="RefSeq" id="XP_011299698.1"/>
    </source>
</evidence>
<evidence type="ECO:0000256" key="7">
    <source>
        <dbReference type="ARBA" id="ARBA00023033"/>
    </source>
</evidence>
<evidence type="ECO:0000256" key="5">
    <source>
        <dbReference type="ARBA" id="ARBA00023002"/>
    </source>
</evidence>
<dbReference type="PANTHER" id="PTHR24279:SF120">
    <property type="entry name" value="CYTOCHROME P450"/>
    <property type="match status" value="1"/>
</dbReference>
<keyword evidence="4 8" id="KW-0479">Metal-binding</keyword>
<dbReference type="PANTHER" id="PTHR24279">
    <property type="entry name" value="CYTOCHROME P450"/>
    <property type="match status" value="1"/>
</dbReference>
<protein>
    <submittedName>
        <fullName evidence="11">Probable cytochrome P450 49a1 isoform X1</fullName>
    </submittedName>
</protein>
<dbReference type="InterPro" id="IPR017972">
    <property type="entry name" value="Cyt_P450_CS"/>
</dbReference>
<evidence type="ECO:0000256" key="1">
    <source>
        <dbReference type="ARBA" id="ARBA00001971"/>
    </source>
</evidence>
<comment type="similarity">
    <text evidence="2 9">Belongs to the cytochrome P450 family.</text>
</comment>
<evidence type="ECO:0000256" key="9">
    <source>
        <dbReference type="RuleBase" id="RU000461"/>
    </source>
</evidence>
<dbReference type="Proteomes" id="UP000694866">
    <property type="component" value="Unplaced"/>
</dbReference>
<dbReference type="InterPro" id="IPR036396">
    <property type="entry name" value="Cyt_P450_sf"/>
</dbReference>
<keyword evidence="10" id="KW-1185">Reference proteome</keyword>
<sequence length="514" mass="59781">MTIAINLSVKTVLIRNIFTRNLCAFAPVFDENVLSHVRPYSELPGPKPIFFFGNTWRFIPFIGDFNIQEIDKVSSRLYRDYGDIVKVSGLMGRPDMVFLYDANEIKRIFKQEEKMPYRPSMSSLNYYKHVLRKDFFTNACSGVIATHGEGWYQFRTKVQQVMLQPRIANMYIGNIEEASIAFLKRIRMIKDYKDEVPDDFINEINKWALESIAHVALDVRLRCMDESANVDTQKLITAIHTVFTNVGILELKIPFWKVCRTPTWNAWVEALDNIFNFATKYTEIALEKSKNRIKGSELSLLERVLKMDVNNGHKLAAVLALDLFLVGVDTTATAVGSILYQLARNPEKQAILYDELMQILPREDMQINCKHLQDLKYVKACIRETLRMHPVVIGNGRCMTRDTIIKGYRIPKGVQVIFQHYVISNQEKYFANSNEFYPERWLQENTSRHAFASLPFGYGRRMCLGKRFADLELVMVISKILQKFKLEYHHRDLDYHINPLYTPKGPLKIKFIAR</sequence>
<keyword evidence="7 9" id="KW-0503">Monooxygenase</keyword>
<dbReference type="KEGG" id="fas:105264494"/>
<dbReference type="RefSeq" id="XP_011299698.1">
    <property type="nucleotide sequence ID" value="XM_011301396.1"/>
</dbReference>
<dbReference type="OrthoDB" id="3945418at2759"/>
<dbReference type="GO" id="GO:0004497">
    <property type="term" value="F:monooxygenase activity"/>
    <property type="evidence" value="ECO:0007669"/>
    <property type="project" value="UniProtKB-KW"/>
</dbReference>
<feature type="binding site" description="axial binding residue" evidence="8">
    <location>
        <position position="463"/>
    </location>
    <ligand>
        <name>heme</name>
        <dbReference type="ChEBI" id="CHEBI:30413"/>
    </ligand>
    <ligandPart>
        <name>Fe</name>
        <dbReference type="ChEBI" id="CHEBI:18248"/>
    </ligandPart>
</feature>
<evidence type="ECO:0000256" key="8">
    <source>
        <dbReference type="PIRSR" id="PIRSR602401-1"/>
    </source>
</evidence>
<dbReference type="GO" id="GO:0005506">
    <property type="term" value="F:iron ion binding"/>
    <property type="evidence" value="ECO:0007669"/>
    <property type="project" value="InterPro"/>
</dbReference>
<dbReference type="PROSITE" id="PS00086">
    <property type="entry name" value="CYTOCHROME_P450"/>
    <property type="match status" value="1"/>
</dbReference>
<reference evidence="11" key="1">
    <citation type="submission" date="2025-08" db="UniProtKB">
        <authorList>
            <consortium name="RefSeq"/>
        </authorList>
    </citation>
    <scope>IDENTIFICATION</scope>
    <source>
        <strain evidence="11">USDA-PBARC FA_bdor</strain>
        <tissue evidence="11">Whole organism</tissue>
    </source>
</reference>
<accession>A0A9R1SZ05</accession>
<proteinExistence type="inferred from homology"/>
<evidence type="ECO:0000256" key="2">
    <source>
        <dbReference type="ARBA" id="ARBA00010617"/>
    </source>
</evidence>
<dbReference type="CDD" id="cd11054">
    <property type="entry name" value="CYP24A1-like"/>
    <property type="match status" value="1"/>
</dbReference>
<dbReference type="SUPFAM" id="SSF48264">
    <property type="entry name" value="Cytochrome P450"/>
    <property type="match status" value="1"/>
</dbReference>
<evidence type="ECO:0000256" key="3">
    <source>
        <dbReference type="ARBA" id="ARBA00022617"/>
    </source>
</evidence>
<comment type="cofactor">
    <cofactor evidence="1 8">
        <name>heme</name>
        <dbReference type="ChEBI" id="CHEBI:30413"/>
    </cofactor>
</comment>
<dbReference type="Gene3D" id="1.10.630.10">
    <property type="entry name" value="Cytochrome P450"/>
    <property type="match status" value="1"/>
</dbReference>